<evidence type="ECO:0000313" key="1">
    <source>
        <dbReference type="EMBL" id="GAV67050.1"/>
    </source>
</evidence>
<proteinExistence type="predicted"/>
<dbReference type="InParanoid" id="A0A1Q3BGB6"/>
<evidence type="ECO:0000313" key="2">
    <source>
        <dbReference type="Proteomes" id="UP000187406"/>
    </source>
</evidence>
<dbReference type="Proteomes" id="UP000187406">
    <property type="component" value="Unassembled WGS sequence"/>
</dbReference>
<dbReference type="PANTHER" id="PTHR11439">
    <property type="entry name" value="GAG-POL-RELATED RETROTRANSPOSON"/>
    <property type="match status" value="1"/>
</dbReference>
<organism evidence="1 2">
    <name type="scientific">Cephalotus follicularis</name>
    <name type="common">Albany pitcher plant</name>
    <dbReference type="NCBI Taxonomy" id="3775"/>
    <lineage>
        <taxon>Eukaryota</taxon>
        <taxon>Viridiplantae</taxon>
        <taxon>Streptophyta</taxon>
        <taxon>Embryophyta</taxon>
        <taxon>Tracheophyta</taxon>
        <taxon>Spermatophyta</taxon>
        <taxon>Magnoliopsida</taxon>
        <taxon>eudicotyledons</taxon>
        <taxon>Gunneridae</taxon>
        <taxon>Pentapetalae</taxon>
        <taxon>rosids</taxon>
        <taxon>fabids</taxon>
        <taxon>Oxalidales</taxon>
        <taxon>Cephalotaceae</taxon>
        <taxon>Cephalotus</taxon>
    </lineage>
</organism>
<dbReference type="AlphaFoldDB" id="A0A1Q3BGB6"/>
<gene>
    <name evidence="1" type="ORF">CFOL_v3_10559</name>
</gene>
<accession>A0A1Q3BGB6</accession>
<dbReference type="EMBL" id="BDDD01000518">
    <property type="protein sequence ID" value="GAV67050.1"/>
    <property type="molecule type" value="Genomic_DNA"/>
</dbReference>
<reference evidence="2" key="1">
    <citation type="submission" date="2016-04" db="EMBL/GenBank/DDBJ databases">
        <title>Cephalotus genome sequencing.</title>
        <authorList>
            <person name="Fukushima K."/>
            <person name="Hasebe M."/>
            <person name="Fang X."/>
        </authorList>
    </citation>
    <scope>NUCLEOTIDE SEQUENCE [LARGE SCALE GENOMIC DNA]</scope>
    <source>
        <strain evidence="2">cv. St1</strain>
    </source>
</reference>
<dbReference type="PANTHER" id="PTHR11439:SF483">
    <property type="entry name" value="PEPTIDE SYNTHASE GLIP-LIKE, PUTATIVE (AFU_ORTHOLOGUE AFUA_3G12920)-RELATED"/>
    <property type="match status" value="1"/>
</dbReference>
<evidence type="ECO:0008006" key="3">
    <source>
        <dbReference type="Google" id="ProtNLM"/>
    </source>
</evidence>
<protein>
    <recommendedName>
        <fullName evidence="3">RVT_2 domain-containing protein</fullName>
    </recommendedName>
</protein>
<sequence>MVVNKKLSINDGKEKVDETLYRKLVGSLIYLTNTRLEIVYAVSIVSRFMSNPSKQHFSATHNRTKHIEIHHHFIRELVEKG</sequence>
<keyword evidence="2" id="KW-1185">Reference proteome</keyword>
<comment type="caution">
    <text evidence="1">The sequence shown here is derived from an EMBL/GenBank/DDBJ whole genome shotgun (WGS) entry which is preliminary data.</text>
</comment>
<dbReference type="OrthoDB" id="1745958at2759"/>
<name>A0A1Q3BGB6_CEPFO</name>